<comment type="caution">
    <text evidence="2">The sequence shown here is derived from an EMBL/GenBank/DDBJ whole genome shotgun (WGS) entry which is preliminary data.</text>
</comment>
<evidence type="ECO:0000259" key="1">
    <source>
        <dbReference type="PROSITE" id="PS50800"/>
    </source>
</evidence>
<dbReference type="Pfam" id="PF02037">
    <property type="entry name" value="SAP"/>
    <property type="match status" value="1"/>
</dbReference>
<reference evidence="2" key="1">
    <citation type="journal article" date="2023" name="Mol. Biol. Evol.">
        <title>Third-Generation Sequencing Reveals the Adaptive Role of the Epigenome in Three Deep-Sea Polychaetes.</title>
        <authorList>
            <person name="Perez M."/>
            <person name="Aroh O."/>
            <person name="Sun Y."/>
            <person name="Lan Y."/>
            <person name="Juniper S.K."/>
            <person name="Young C.R."/>
            <person name="Angers B."/>
            <person name="Qian P.Y."/>
        </authorList>
    </citation>
    <scope>NUCLEOTIDE SEQUENCE</scope>
    <source>
        <strain evidence="2">P08H-3</strain>
    </source>
</reference>
<protein>
    <recommendedName>
        <fullName evidence="1">SAP domain-containing protein</fullName>
    </recommendedName>
</protein>
<sequence>MTIPELKEELRRRNAKLNGRKVDLVERLESYVRNQDFGQEPIVDSFAMSTPDLLSYRDINSESALPSVTEESITAYIQLFGADMSSKPEDMYRSSFLRSIRNAKYGADTFVCGRVCAEMRKSTVYTVDIKLDVCGVVQESQYGCGASIGPEAHCKHIEHFKFRSGGSLERVLDLDPSPGDDMPDVEYEYLFRNVNINMNVPEMSMLTMYPPANIHALKTITRHTS</sequence>
<feature type="domain" description="SAP" evidence="1">
    <location>
        <begin position="1"/>
        <end position="32"/>
    </location>
</feature>
<dbReference type="SMART" id="SM00513">
    <property type="entry name" value="SAP"/>
    <property type="match status" value="1"/>
</dbReference>
<dbReference type="EMBL" id="JAODUP010002960">
    <property type="protein sequence ID" value="KAK2138480.1"/>
    <property type="molecule type" value="Genomic_DNA"/>
</dbReference>
<accession>A0AAD9IQN4</accession>
<dbReference type="InterPro" id="IPR003034">
    <property type="entry name" value="SAP_dom"/>
</dbReference>
<dbReference type="Proteomes" id="UP001208570">
    <property type="component" value="Unassembled WGS sequence"/>
</dbReference>
<dbReference type="SUPFAM" id="SSF68906">
    <property type="entry name" value="SAP domain"/>
    <property type="match status" value="1"/>
</dbReference>
<organism evidence="2 3">
    <name type="scientific">Paralvinella palmiformis</name>
    <dbReference type="NCBI Taxonomy" id="53620"/>
    <lineage>
        <taxon>Eukaryota</taxon>
        <taxon>Metazoa</taxon>
        <taxon>Spiralia</taxon>
        <taxon>Lophotrochozoa</taxon>
        <taxon>Annelida</taxon>
        <taxon>Polychaeta</taxon>
        <taxon>Sedentaria</taxon>
        <taxon>Canalipalpata</taxon>
        <taxon>Terebellida</taxon>
        <taxon>Terebelliformia</taxon>
        <taxon>Alvinellidae</taxon>
        <taxon>Paralvinella</taxon>
    </lineage>
</organism>
<proteinExistence type="predicted"/>
<dbReference type="InterPro" id="IPR036361">
    <property type="entry name" value="SAP_dom_sf"/>
</dbReference>
<evidence type="ECO:0000313" key="2">
    <source>
        <dbReference type="EMBL" id="KAK2138480.1"/>
    </source>
</evidence>
<name>A0AAD9IQN4_9ANNE</name>
<gene>
    <name evidence="2" type="ORF">LSH36_2960g00003</name>
</gene>
<dbReference type="AlphaFoldDB" id="A0AAD9IQN4"/>
<dbReference type="PROSITE" id="PS50800">
    <property type="entry name" value="SAP"/>
    <property type="match status" value="1"/>
</dbReference>
<keyword evidence="3" id="KW-1185">Reference proteome</keyword>
<evidence type="ECO:0000313" key="3">
    <source>
        <dbReference type="Proteomes" id="UP001208570"/>
    </source>
</evidence>
<dbReference type="Gene3D" id="1.10.720.30">
    <property type="entry name" value="SAP domain"/>
    <property type="match status" value="1"/>
</dbReference>